<reference evidence="1" key="1">
    <citation type="submission" date="2023-04" db="EMBL/GenBank/DDBJ databases">
        <title>A chromosome-level genome assembly of the parasitoid wasp Eretmocerus hayati.</title>
        <authorList>
            <person name="Zhong Y."/>
            <person name="Liu S."/>
            <person name="Liu Y."/>
        </authorList>
    </citation>
    <scope>NUCLEOTIDE SEQUENCE</scope>
    <source>
        <strain evidence="1">ZJU_SS_LIU_2023</strain>
    </source>
</reference>
<proteinExistence type="predicted"/>
<dbReference type="Proteomes" id="UP001239111">
    <property type="component" value="Chromosome 2"/>
</dbReference>
<evidence type="ECO:0000313" key="1">
    <source>
        <dbReference type="EMBL" id="KAJ8677216.1"/>
    </source>
</evidence>
<evidence type="ECO:0000313" key="2">
    <source>
        <dbReference type="Proteomes" id="UP001239111"/>
    </source>
</evidence>
<gene>
    <name evidence="1" type="ORF">QAD02_013003</name>
</gene>
<comment type="caution">
    <text evidence="1">The sequence shown here is derived from an EMBL/GenBank/DDBJ whole genome shotgun (WGS) entry which is preliminary data.</text>
</comment>
<dbReference type="EMBL" id="CM056742">
    <property type="protein sequence ID" value="KAJ8677216.1"/>
    <property type="molecule type" value="Genomic_DNA"/>
</dbReference>
<sequence length="364" mass="42602">MKVKNGRKRSVKTDFDNKVIFQNRMTESDKWKKVAQTYVGGTRQRTFKKRAKSLNWRSQKWGEEIFRRFNIKRNVIPQKSRRKPKVCRGQDLAVAGSRDYEIVHRNEDLGVDIWIPRSRFPNGFPDLDVTVAGHTLKKTSWESLGLNELGDDAITNSFLRLICCDAKARGKKILPFDIHLVQDILFDRPLGGFLQWVNNVDLIEYKIWLLPINANDHWTLLVIVPTRGLIIFLDSMHGNLNPMHLYRVCGFIRRYWWGGKKLNFAKWTLFTPRDTPTQYRGEGQPQEFDDLAMDSIRRRIAEILLNNAGFQDQYHSRGHNKKRLRSERRDKKSSSRRVGMIETSTLPLYDCQSTLQLCATLHEL</sequence>
<organism evidence="1 2">
    <name type="scientific">Eretmocerus hayati</name>
    <dbReference type="NCBI Taxonomy" id="131215"/>
    <lineage>
        <taxon>Eukaryota</taxon>
        <taxon>Metazoa</taxon>
        <taxon>Ecdysozoa</taxon>
        <taxon>Arthropoda</taxon>
        <taxon>Hexapoda</taxon>
        <taxon>Insecta</taxon>
        <taxon>Pterygota</taxon>
        <taxon>Neoptera</taxon>
        <taxon>Endopterygota</taxon>
        <taxon>Hymenoptera</taxon>
        <taxon>Apocrita</taxon>
        <taxon>Proctotrupomorpha</taxon>
        <taxon>Chalcidoidea</taxon>
        <taxon>Aphelinidae</taxon>
        <taxon>Aphelininae</taxon>
        <taxon>Eretmocerus</taxon>
    </lineage>
</organism>
<keyword evidence="2" id="KW-1185">Reference proteome</keyword>
<protein>
    <submittedName>
        <fullName evidence="1">Uncharacterized protein</fullName>
    </submittedName>
</protein>
<name>A0ACC2P311_9HYME</name>
<accession>A0ACC2P311</accession>